<organism evidence="2 3">
    <name type="scientific">Methyloversatilis universalis (strain ATCC BAA-1314 / DSM 25237 / JCM 13912 / CCUG 52030 / FAM5)</name>
    <dbReference type="NCBI Taxonomy" id="1000565"/>
    <lineage>
        <taxon>Bacteria</taxon>
        <taxon>Pseudomonadati</taxon>
        <taxon>Pseudomonadota</taxon>
        <taxon>Betaproteobacteria</taxon>
        <taxon>Nitrosomonadales</taxon>
        <taxon>Sterolibacteriaceae</taxon>
        <taxon>Methyloversatilis</taxon>
    </lineage>
</organism>
<name>F5REP1_METUF</name>
<dbReference type="InterPro" id="IPR013424">
    <property type="entry name" value="Ice-binding_C"/>
</dbReference>
<accession>F5REP1</accession>
<sequence>MDKRAYTRRLRAATALTALSAAMAATAAPTVNLGNVGYVTYGDARSYSLPIAGLEVMSGPGQISVFTKLGLGADGQLGNTNAGVDDAFETPNANTVEGFRTTTANEPNSLAGQLDGNWDRPGWWDASLSALNAELNLSSNSLVFFFANNEIGSGEDRASLAAWMRVEITQISTNSILGRFDLSNDFNQDHVSTYGGLPTFDGSGGSGIILGDTGLYTAPGALTDAGRQDPYLADFVRSGGPVCLQSVPGGEIIVDCAGSYTRKVEHNLGGDRAAYAIVMPELDQIVTNLMKTPGVNLADYAIHVDYRLGCGSETGFSAIRAQPKQNQTVGDCPDKYALNGGDEKLFLGTQAVTPDNPVPEPGAIALTAAALGAMAWARRRLG</sequence>
<dbReference type="Proteomes" id="UP000005019">
    <property type="component" value="Unassembled WGS sequence"/>
</dbReference>
<protein>
    <recommendedName>
        <fullName evidence="4">PEP-CTERM protein-sorting domain-containing protein</fullName>
    </recommendedName>
</protein>
<dbReference type="OrthoDB" id="5464807at2"/>
<proteinExistence type="predicted"/>
<comment type="caution">
    <text evidence="2">The sequence shown here is derived from an EMBL/GenBank/DDBJ whole genome shotgun (WGS) entry which is preliminary data.</text>
</comment>
<dbReference type="AlphaFoldDB" id="F5REP1"/>
<feature type="signal peptide" evidence="1">
    <location>
        <begin position="1"/>
        <end position="27"/>
    </location>
</feature>
<dbReference type="eggNOG" id="ENOG5032ABA">
    <property type="taxonomic scope" value="Bacteria"/>
</dbReference>
<keyword evidence="1" id="KW-0732">Signal</keyword>
<evidence type="ECO:0000313" key="2">
    <source>
        <dbReference type="EMBL" id="EGK71372.1"/>
    </source>
</evidence>
<keyword evidence="3" id="KW-1185">Reference proteome</keyword>
<gene>
    <name evidence="2" type="ORF">METUNv1_02766</name>
</gene>
<reference evidence="2 3" key="1">
    <citation type="journal article" date="2011" name="J. Bacteriol.">
        <title>Genome sequence of Methyloversatilis universalis FAM5T, a methylotrophic representative of the order Rhodocyclales.</title>
        <authorList>
            <person name="Kittichotirat W."/>
            <person name="Good N.M."/>
            <person name="Hall R."/>
            <person name="Bringel F."/>
            <person name="Lajus A."/>
            <person name="Medigue C."/>
            <person name="Smalley N.E."/>
            <person name="Beck D."/>
            <person name="Bumgarner R."/>
            <person name="Vuilleumier S."/>
            <person name="Kalyuzhnaya M.G."/>
        </authorList>
    </citation>
    <scope>NUCLEOTIDE SEQUENCE [LARGE SCALE GENOMIC DNA]</scope>
    <source>
        <strain evidence="3">ATCC BAA-1314 / JCM 13912 / FAM5</strain>
    </source>
</reference>
<dbReference type="EMBL" id="AFHG01000052">
    <property type="protein sequence ID" value="EGK71372.1"/>
    <property type="molecule type" value="Genomic_DNA"/>
</dbReference>
<feature type="chain" id="PRO_5003330993" description="PEP-CTERM protein-sorting domain-containing protein" evidence="1">
    <location>
        <begin position="28"/>
        <end position="382"/>
    </location>
</feature>
<evidence type="ECO:0000313" key="3">
    <source>
        <dbReference type="Proteomes" id="UP000005019"/>
    </source>
</evidence>
<evidence type="ECO:0008006" key="4">
    <source>
        <dbReference type="Google" id="ProtNLM"/>
    </source>
</evidence>
<evidence type="ECO:0000256" key="1">
    <source>
        <dbReference type="SAM" id="SignalP"/>
    </source>
</evidence>
<dbReference type="NCBIfam" id="TIGR02595">
    <property type="entry name" value="PEP_CTERM"/>
    <property type="match status" value="1"/>
</dbReference>
<dbReference type="RefSeq" id="WP_008062686.1">
    <property type="nucleotide sequence ID" value="NZ_AFHG01000052.1"/>
</dbReference>